<dbReference type="Gene3D" id="3.40.190.290">
    <property type="match status" value="1"/>
</dbReference>
<feature type="domain" description="HTH lysR-type" evidence="5">
    <location>
        <begin position="1"/>
        <end position="58"/>
    </location>
</feature>
<organism evidence="6 7">
    <name type="scientific">Bifidobacterium scardovii</name>
    <dbReference type="NCBI Taxonomy" id="158787"/>
    <lineage>
        <taxon>Bacteria</taxon>
        <taxon>Bacillati</taxon>
        <taxon>Actinomycetota</taxon>
        <taxon>Actinomycetes</taxon>
        <taxon>Bifidobacteriales</taxon>
        <taxon>Bifidobacteriaceae</taxon>
        <taxon>Bifidobacterium</taxon>
    </lineage>
</organism>
<dbReference type="OrthoDB" id="3181812at2"/>
<dbReference type="InterPro" id="IPR050950">
    <property type="entry name" value="HTH-type_LysR_regulators"/>
</dbReference>
<proteinExistence type="inferred from homology"/>
<protein>
    <submittedName>
        <fullName evidence="6">LysR substrate binding domain-containing protein</fullName>
    </submittedName>
</protein>
<accession>A0A087D7V0</accession>
<dbReference type="Gene3D" id="1.10.10.10">
    <property type="entry name" value="Winged helix-like DNA-binding domain superfamily/Winged helix DNA-binding domain"/>
    <property type="match status" value="1"/>
</dbReference>
<dbReference type="EMBL" id="JGZO01000022">
    <property type="protein sequence ID" value="KFI91600.1"/>
    <property type="molecule type" value="Genomic_DNA"/>
</dbReference>
<dbReference type="GeneID" id="85165411"/>
<evidence type="ECO:0000259" key="5">
    <source>
        <dbReference type="PROSITE" id="PS50931"/>
    </source>
</evidence>
<evidence type="ECO:0000256" key="4">
    <source>
        <dbReference type="ARBA" id="ARBA00023163"/>
    </source>
</evidence>
<sequence length="288" mass="32040">MELRVLRYFLAVAEEGNITWAAQLLRISQPTLSRQLKQLEEELGVTLFERGSHTITLTEEGRLLRERAQTIVSLADKTEFELRQSGGELSGEIAVGCGELRGMSTLSQRMAAFREPHPGVRFRVTSTTSDIIQDQLEQRLMDFGLLADPVDVSQYEYRRTDSTEPWAAMVPENHPLAMRASLTPQDLKDFPLLFPVRTPVHNLLLNWFGRYADQARANIAGYCSLTNNALIMVSNGLGIFLGIDLGIAYPGTRSVPLSPALETSSSIVWKKQAATSPAAAEFARFLSR</sequence>
<dbReference type="SUPFAM" id="SSF46785">
    <property type="entry name" value="Winged helix' DNA-binding domain"/>
    <property type="match status" value="1"/>
</dbReference>
<comment type="caution">
    <text evidence="6">The sequence shown here is derived from an EMBL/GenBank/DDBJ whole genome shotgun (WGS) entry which is preliminary data.</text>
</comment>
<evidence type="ECO:0000256" key="2">
    <source>
        <dbReference type="ARBA" id="ARBA00023015"/>
    </source>
</evidence>
<dbReference type="GO" id="GO:0003677">
    <property type="term" value="F:DNA binding"/>
    <property type="evidence" value="ECO:0007669"/>
    <property type="project" value="UniProtKB-KW"/>
</dbReference>
<reference evidence="6 7" key="1">
    <citation type="submission" date="2014-03" db="EMBL/GenBank/DDBJ databases">
        <title>Genomics of Bifidobacteria.</title>
        <authorList>
            <person name="Ventura M."/>
            <person name="Milani C."/>
            <person name="Lugli G.A."/>
        </authorList>
    </citation>
    <scope>NUCLEOTIDE SEQUENCE [LARGE SCALE GENOMIC DNA]</scope>
    <source>
        <strain evidence="6 7">LMG 21589</strain>
    </source>
</reference>
<evidence type="ECO:0000256" key="1">
    <source>
        <dbReference type="ARBA" id="ARBA00009437"/>
    </source>
</evidence>
<dbReference type="eggNOG" id="COG0583">
    <property type="taxonomic scope" value="Bacteria"/>
</dbReference>
<dbReference type="SUPFAM" id="SSF53850">
    <property type="entry name" value="Periplasmic binding protein-like II"/>
    <property type="match status" value="1"/>
</dbReference>
<comment type="similarity">
    <text evidence="1">Belongs to the LysR transcriptional regulatory family.</text>
</comment>
<dbReference type="Pfam" id="PF03466">
    <property type="entry name" value="LysR_substrate"/>
    <property type="match status" value="1"/>
</dbReference>
<dbReference type="AlphaFoldDB" id="A0A087D7V0"/>
<dbReference type="CDD" id="cd05466">
    <property type="entry name" value="PBP2_LTTR_substrate"/>
    <property type="match status" value="1"/>
</dbReference>
<evidence type="ECO:0000313" key="6">
    <source>
        <dbReference type="EMBL" id="KFI91600.1"/>
    </source>
</evidence>
<name>A0A087D7V0_9BIFI</name>
<gene>
    <name evidence="6" type="ORF">BSCA_1968</name>
</gene>
<dbReference type="STRING" id="158787.BSCA_1968"/>
<dbReference type="InterPro" id="IPR000847">
    <property type="entry name" value="LysR_HTH_N"/>
</dbReference>
<dbReference type="GO" id="GO:0003700">
    <property type="term" value="F:DNA-binding transcription factor activity"/>
    <property type="evidence" value="ECO:0007669"/>
    <property type="project" value="InterPro"/>
</dbReference>
<dbReference type="RefSeq" id="WP_033519064.1">
    <property type="nucleotide sequence ID" value="NZ_CAUPKV010000001.1"/>
</dbReference>
<keyword evidence="4" id="KW-0804">Transcription</keyword>
<dbReference type="Pfam" id="PF00126">
    <property type="entry name" value="HTH_1"/>
    <property type="match status" value="1"/>
</dbReference>
<dbReference type="InterPro" id="IPR005119">
    <property type="entry name" value="LysR_subst-bd"/>
</dbReference>
<keyword evidence="7" id="KW-1185">Reference proteome</keyword>
<dbReference type="PROSITE" id="PS50931">
    <property type="entry name" value="HTH_LYSR"/>
    <property type="match status" value="1"/>
</dbReference>
<evidence type="ECO:0000313" key="7">
    <source>
        <dbReference type="Proteomes" id="UP000029033"/>
    </source>
</evidence>
<dbReference type="FunFam" id="1.10.10.10:FF:000001">
    <property type="entry name" value="LysR family transcriptional regulator"/>
    <property type="match status" value="1"/>
</dbReference>
<dbReference type="PRINTS" id="PR00039">
    <property type="entry name" value="HTHLYSR"/>
</dbReference>
<dbReference type="GO" id="GO:0005829">
    <property type="term" value="C:cytosol"/>
    <property type="evidence" value="ECO:0007669"/>
    <property type="project" value="TreeGrafter"/>
</dbReference>
<dbReference type="Proteomes" id="UP000029033">
    <property type="component" value="Unassembled WGS sequence"/>
</dbReference>
<keyword evidence="3" id="KW-0238">DNA-binding</keyword>
<evidence type="ECO:0000256" key="3">
    <source>
        <dbReference type="ARBA" id="ARBA00023125"/>
    </source>
</evidence>
<dbReference type="InterPro" id="IPR036388">
    <property type="entry name" value="WH-like_DNA-bd_sf"/>
</dbReference>
<keyword evidence="2" id="KW-0805">Transcription regulation</keyword>
<dbReference type="PANTHER" id="PTHR30419">
    <property type="entry name" value="HTH-TYPE TRANSCRIPTIONAL REGULATOR YBHD"/>
    <property type="match status" value="1"/>
</dbReference>
<dbReference type="PANTHER" id="PTHR30419:SF8">
    <property type="entry name" value="NITROGEN ASSIMILATION TRANSCRIPTIONAL ACTIVATOR-RELATED"/>
    <property type="match status" value="1"/>
</dbReference>
<dbReference type="InterPro" id="IPR036390">
    <property type="entry name" value="WH_DNA-bd_sf"/>
</dbReference>